<evidence type="ECO:0000256" key="4">
    <source>
        <dbReference type="ARBA" id="ARBA00011738"/>
    </source>
</evidence>
<dbReference type="InterPro" id="IPR029028">
    <property type="entry name" value="Alpha/beta_knot_MTases"/>
</dbReference>
<comment type="function">
    <text evidence="1">Specifically methylates guanosine-37 in various tRNAs.</text>
</comment>
<reference evidence="16" key="1">
    <citation type="submission" date="2019-08" db="EMBL/GenBank/DDBJ databases">
        <authorList>
            <person name="Kucharzyk K."/>
            <person name="Murdoch R.W."/>
            <person name="Higgins S."/>
            <person name="Loffler F."/>
        </authorList>
    </citation>
    <scope>NUCLEOTIDE SEQUENCE</scope>
</reference>
<dbReference type="GO" id="GO:0005829">
    <property type="term" value="C:cytosol"/>
    <property type="evidence" value="ECO:0007669"/>
    <property type="project" value="TreeGrafter"/>
</dbReference>
<evidence type="ECO:0000256" key="6">
    <source>
        <dbReference type="ARBA" id="ARBA00014679"/>
    </source>
</evidence>
<dbReference type="InterPro" id="IPR002649">
    <property type="entry name" value="tRNA_m1G_MeTrfase_TrmD"/>
</dbReference>
<comment type="similarity">
    <text evidence="3">Belongs to the RNA methyltransferase TrmD family.</text>
</comment>
<comment type="catalytic activity">
    <reaction evidence="14">
        <text>guanosine(37) in tRNA + S-adenosyl-L-methionine = N(1)-methylguanosine(37) in tRNA + S-adenosyl-L-homocysteine + H(+)</text>
        <dbReference type="Rhea" id="RHEA:36899"/>
        <dbReference type="Rhea" id="RHEA-COMP:10145"/>
        <dbReference type="Rhea" id="RHEA-COMP:10147"/>
        <dbReference type="ChEBI" id="CHEBI:15378"/>
        <dbReference type="ChEBI" id="CHEBI:57856"/>
        <dbReference type="ChEBI" id="CHEBI:59789"/>
        <dbReference type="ChEBI" id="CHEBI:73542"/>
        <dbReference type="ChEBI" id="CHEBI:74269"/>
        <dbReference type="EC" id="2.1.1.228"/>
    </reaction>
</comment>
<evidence type="ECO:0000256" key="13">
    <source>
        <dbReference type="ARBA" id="ARBA00033392"/>
    </source>
</evidence>
<evidence type="ECO:0000259" key="15">
    <source>
        <dbReference type="Pfam" id="PF01746"/>
    </source>
</evidence>
<keyword evidence="9 16" id="KW-0808">Transferase</keyword>
<keyword evidence="11" id="KW-0819">tRNA processing</keyword>
<evidence type="ECO:0000256" key="10">
    <source>
        <dbReference type="ARBA" id="ARBA00022691"/>
    </source>
</evidence>
<gene>
    <name evidence="16" type="primary">trmD_46</name>
    <name evidence="16" type="ORF">SDC9_173190</name>
</gene>
<dbReference type="Pfam" id="PF01746">
    <property type="entry name" value="tRNA_m1G_MT"/>
    <property type="match status" value="1"/>
</dbReference>
<feature type="domain" description="tRNA methyltransferase TRMD/TRM10-type" evidence="15">
    <location>
        <begin position="2"/>
        <end position="38"/>
    </location>
</feature>
<comment type="caution">
    <text evidence="16">The sequence shown here is derived from an EMBL/GenBank/DDBJ whole genome shotgun (WGS) entry which is preliminary data.</text>
</comment>
<protein>
    <recommendedName>
        <fullName evidence="6">tRNA (guanine-N(1)-)-methyltransferase</fullName>
        <ecNumber evidence="5">2.1.1.228</ecNumber>
    </recommendedName>
    <alternativeName>
        <fullName evidence="12">M1G-methyltransferase</fullName>
    </alternativeName>
    <alternativeName>
        <fullName evidence="13">tRNA [GM37] methyltransferase</fullName>
    </alternativeName>
</protein>
<evidence type="ECO:0000256" key="5">
    <source>
        <dbReference type="ARBA" id="ARBA00012807"/>
    </source>
</evidence>
<dbReference type="EC" id="2.1.1.228" evidence="5"/>
<evidence type="ECO:0000256" key="14">
    <source>
        <dbReference type="ARBA" id="ARBA00047783"/>
    </source>
</evidence>
<keyword evidence="8 16" id="KW-0489">Methyltransferase</keyword>
<name>A0A645GGG7_9ZZZZ</name>
<accession>A0A645GGG7</accession>
<evidence type="ECO:0000256" key="2">
    <source>
        <dbReference type="ARBA" id="ARBA00004496"/>
    </source>
</evidence>
<dbReference type="PANTHER" id="PTHR46417">
    <property type="entry name" value="TRNA (GUANINE-N(1)-)-METHYLTRANSFERASE"/>
    <property type="match status" value="1"/>
</dbReference>
<dbReference type="Gene3D" id="1.10.1270.20">
    <property type="entry name" value="tRNA(m1g37)methyltransferase, domain 2"/>
    <property type="match status" value="1"/>
</dbReference>
<sequence>MGDTVPEVLLSGHHKNIEKWRRQKSLETTLLNRPDLLSKAGLDKEDLHFLEGIENENT</sequence>
<dbReference type="AlphaFoldDB" id="A0A645GGG7"/>
<organism evidence="16">
    <name type="scientific">bioreactor metagenome</name>
    <dbReference type="NCBI Taxonomy" id="1076179"/>
    <lineage>
        <taxon>unclassified sequences</taxon>
        <taxon>metagenomes</taxon>
        <taxon>ecological metagenomes</taxon>
    </lineage>
</organism>
<dbReference type="GO" id="GO:0002939">
    <property type="term" value="P:tRNA N1-guanine methylation"/>
    <property type="evidence" value="ECO:0007669"/>
    <property type="project" value="TreeGrafter"/>
</dbReference>
<evidence type="ECO:0000313" key="16">
    <source>
        <dbReference type="EMBL" id="MPN25775.1"/>
    </source>
</evidence>
<dbReference type="EMBL" id="VSSQ01075065">
    <property type="protein sequence ID" value="MPN25775.1"/>
    <property type="molecule type" value="Genomic_DNA"/>
</dbReference>
<comment type="subcellular location">
    <subcellularLocation>
        <location evidence="2">Cytoplasm</location>
    </subcellularLocation>
</comment>
<comment type="subunit">
    <text evidence="4">Homodimer.</text>
</comment>
<evidence type="ECO:0000256" key="12">
    <source>
        <dbReference type="ARBA" id="ARBA00029736"/>
    </source>
</evidence>
<evidence type="ECO:0000256" key="8">
    <source>
        <dbReference type="ARBA" id="ARBA00022603"/>
    </source>
</evidence>
<keyword evidence="7" id="KW-0963">Cytoplasm</keyword>
<dbReference type="PANTHER" id="PTHR46417:SF1">
    <property type="entry name" value="TRNA (GUANINE-N(1)-)-METHYLTRANSFERASE"/>
    <property type="match status" value="1"/>
</dbReference>
<dbReference type="GO" id="GO:0052906">
    <property type="term" value="F:tRNA (guanine(37)-N1)-methyltransferase activity"/>
    <property type="evidence" value="ECO:0007669"/>
    <property type="project" value="UniProtKB-EC"/>
</dbReference>
<dbReference type="SUPFAM" id="SSF75217">
    <property type="entry name" value="alpha/beta knot"/>
    <property type="match status" value="1"/>
</dbReference>
<evidence type="ECO:0000256" key="9">
    <source>
        <dbReference type="ARBA" id="ARBA00022679"/>
    </source>
</evidence>
<dbReference type="InterPro" id="IPR023148">
    <property type="entry name" value="tRNA_m1G_MeTrfase_C_sf"/>
</dbReference>
<keyword evidence="10" id="KW-0949">S-adenosyl-L-methionine</keyword>
<proteinExistence type="inferred from homology"/>
<evidence type="ECO:0000256" key="3">
    <source>
        <dbReference type="ARBA" id="ARBA00007630"/>
    </source>
</evidence>
<evidence type="ECO:0000256" key="1">
    <source>
        <dbReference type="ARBA" id="ARBA00002634"/>
    </source>
</evidence>
<evidence type="ECO:0000256" key="11">
    <source>
        <dbReference type="ARBA" id="ARBA00022694"/>
    </source>
</evidence>
<evidence type="ECO:0000256" key="7">
    <source>
        <dbReference type="ARBA" id="ARBA00022490"/>
    </source>
</evidence>
<dbReference type="InterPro" id="IPR016009">
    <property type="entry name" value="tRNA_MeTrfase_TRMD/TRM10"/>
</dbReference>